<dbReference type="PROSITE" id="PS50294">
    <property type="entry name" value="WD_REPEATS_REGION"/>
    <property type="match status" value="5"/>
</dbReference>
<dbReference type="SMART" id="SM00320">
    <property type="entry name" value="WD40"/>
    <property type="match status" value="6"/>
</dbReference>
<accession>A0AAN8XI18</accession>
<dbReference type="PROSITE" id="PS00678">
    <property type="entry name" value="WD_REPEATS_1"/>
    <property type="match status" value="1"/>
</dbReference>
<dbReference type="InterPro" id="IPR015943">
    <property type="entry name" value="WD40/YVTN_repeat-like_dom_sf"/>
</dbReference>
<feature type="region of interest" description="Disordered" evidence="10">
    <location>
        <begin position="336"/>
        <end position="381"/>
    </location>
</feature>
<dbReference type="InterPro" id="IPR020472">
    <property type="entry name" value="WD40_PAC1"/>
</dbReference>
<reference evidence="12 13" key="1">
    <citation type="submission" date="2023-11" db="EMBL/GenBank/DDBJ databases">
        <title>Halocaridina rubra genome assembly.</title>
        <authorList>
            <person name="Smith C."/>
        </authorList>
    </citation>
    <scope>NUCLEOTIDE SEQUENCE [LARGE SCALE GENOMIC DNA]</scope>
    <source>
        <strain evidence="12">EP-1</strain>
        <tissue evidence="12">Whole</tissue>
    </source>
</reference>
<evidence type="ECO:0000313" key="13">
    <source>
        <dbReference type="Proteomes" id="UP001381693"/>
    </source>
</evidence>
<dbReference type="PRINTS" id="PR00320">
    <property type="entry name" value="GPROTEINBRPT"/>
</dbReference>
<dbReference type="SUPFAM" id="SSF160897">
    <property type="entry name" value="Taf5 N-terminal domain-like"/>
    <property type="match status" value="1"/>
</dbReference>
<feature type="region of interest" description="Disordered" evidence="10">
    <location>
        <begin position="80"/>
        <end position="99"/>
    </location>
</feature>
<evidence type="ECO:0000256" key="4">
    <source>
        <dbReference type="ARBA" id="ARBA00022737"/>
    </source>
</evidence>
<dbReference type="Pfam" id="PF04494">
    <property type="entry name" value="TFIID_NTD2"/>
    <property type="match status" value="1"/>
</dbReference>
<proteinExistence type="inferred from homology"/>
<dbReference type="CDD" id="cd00200">
    <property type="entry name" value="WD40"/>
    <property type="match status" value="1"/>
</dbReference>
<gene>
    <name evidence="12" type="primary">TAF5</name>
    <name evidence="12" type="ORF">SK128_001544</name>
</gene>
<dbReference type="Pfam" id="PF00400">
    <property type="entry name" value="WD40"/>
    <property type="match status" value="5"/>
</dbReference>
<evidence type="ECO:0000256" key="6">
    <source>
        <dbReference type="ARBA" id="ARBA00023163"/>
    </source>
</evidence>
<dbReference type="InterPro" id="IPR019775">
    <property type="entry name" value="WD40_repeat_CS"/>
</dbReference>
<evidence type="ECO:0000256" key="1">
    <source>
        <dbReference type="ARBA" id="ARBA00004123"/>
    </source>
</evidence>
<dbReference type="Gene3D" id="1.25.40.500">
    <property type="entry name" value="TFIID subunit TAF5, NTD2 domain"/>
    <property type="match status" value="1"/>
</dbReference>
<feature type="repeat" description="WD" evidence="9">
    <location>
        <begin position="488"/>
        <end position="529"/>
    </location>
</feature>
<evidence type="ECO:0000256" key="8">
    <source>
        <dbReference type="ARBA" id="ARBA00044130"/>
    </source>
</evidence>
<dbReference type="PANTHER" id="PTHR19879:SF1">
    <property type="entry name" value="CANNONBALL-RELATED"/>
    <property type="match status" value="1"/>
</dbReference>
<dbReference type="GO" id="GO:0006367">
    <property type="term" value="P:transcription initiation at RNA polymerase II promoter"/>
    <property type="evidence" value="ECO:0007669"/>
    <property type="project" value="TreeGrafter"/>
</dbReference>
<keyword evidence="7" id="KW-0539">Nucleus</keyword>
<evidence type="ECO:0000256" key="9">
    <source>
        <dbReference type="PROSITE-ProRule" id="PRU00221"/>
    </source>
</evidence>
<dbReference type="Gene3D" id="2.130.10.10">
    <property type="entry name" value="YVTN repeat-like/Quinoprotein amine dehydrogenase"/>
    <property type="match status" value="2"/>
</dbReference>
<feature type="repeat" description="WD" evidence="9">
    <location>
        <begin position="572"/>
        <end position="613"/>
    </location>
</feature>
<dbReference type="InterPro" id="IPR007582">
    <property type="entry name" value="TFIID_NTD2"/>
</dbReference>
<evidence type="ECO:0000256" key="7">
    <source>
        <dbReference type="ARBA" id="ARBA00023242"/>
    </source>
</evidence>
<dbReference type="GO" id="GO:0005669">
    <property type="term" value="C:transcription factor TFIID complex"/>
    <property type="evidence" value="ECO:0007669"/>
    <property type="project" value="TreeGrafter"/>
</dbReference>
<evidence type="ECO:0000256" key="5">
    <source>
        <dbReference type="ARBA" id="ARBA00023015"/>
    </source>
</evidence>
<feature type="compositionally biased region" description="Basic and acidic residues" evidence="10">
    <location>
        <begin position="357"/>
        <end position="367"/>
    </location>
</feature>
<evidence type="ECO:0000313" key="12">
    <source>
        <dbReference type="EMBL" id="KAK7084586.1"/>
    </source>
</evidence>
<dbReference type="GO" id="GO:0016251">
    <property type="term" value="F:RNA polymerase II general transcription initiation factor activity"/>
    <property type="evidence" value="ECO:0007669"/>
    <property type="project" value="TreeGrafter"/>
</dbReference>
<dbReference type="InterPro" id="IPR001680">
    <property type="entry name" value="WD40_rpt"/>
</dbReference>
<evidence type="ECO:0000259" key="11">
    <source>
        <dbReference type="Pfam" id="PF04494"/>
    </source>
</evidence>
<dbReference type="CDD" id="cd08044">
    <property type="entry name" value="TAF5_NTD2"/>
    <property type="match status" value="1"/>
</dbReference>
<comment type="caution">
    <text evidence="12">The sequence shown here is derived from an EMBL/GenBank/DDBJ whole genome shotgun (WGS) entry which is preliminary data.</text>
</comment>
<dbReference type="AlphaFoldDB" id="A0AAN8XI18"/>
<evidence type="ECO:0000256" key="3">
    <source>
        <dbReference type="ARBA" id="ARBA00022574"/>
    </source>
</evidence>
<sequence length="746" mass="83389">MEENDVPTYASLTPANPTIINGYAGIDLQSGQLTTQQTVMNDSDQTVVNQMNMVNTVAVANVGTGMQTVSAPPMTPVVSSPVVTQQSTPEPCTEAPVESTPVERNTLIAVLQFLKKNNFKSTEDQLRQDSNFFEDVEDSKAGIGGDAEVSSVLSAYKNEGDPAEYYDAYMSLQAFVEKSLDAYKHEVSLVLYPVFVHMYLELVYNGHEEVSKAFLQKLGPLQEDYYQEDVHKLSLVTSRDHMTGYQIMDNFRSSQFTIRMSRDTYSHLKRYLTERGTGPVPRIVHDRLCLELYEGVPRTRSQVLASAGAQEGEAAKQFNKIKVFYGLLKEPELPNLAMEEEEGEEEGDKPKKKKPKKDSLQKSKKNDPNAPPINRIPLPELRDIDKLEKAKAFRDQMKRITLNKDTLPSICFYTFLNASGNITTIDITDDSSILAYGTADSQIRIQSITPGKLRCMKTSEQLSDIDKDADDVLVRMMDDRTAEPVRTLLGHSGPVYSCCFSPDRNLLLTAGEDGTIRLWSLQTWTCLVVYKGHVFAVWDVVFSPHGYYFASGGHDRTGRLWATDHHQPLRIFAGHFSDVDVVQFHPNSNYVATGSSDRSIRIWDNHHGNCVRVFTGHKDSIYCLAFSPCGRFLASAGSDKRIIVWDMAQSSMVTEMVSHTSTIYTISFSRDGNILASGGLDNCVKLWDFGRVLEDNHEDDINITHSADVKREDSLLLGSFPTKSTPILATHFTRRNVLLVSGPFEG</sequence>
<feature type="domain" description="TFIID subunit TAF5 NTD2" evidence="11">
    <location>
        <begin position="159"/>
        <end position="276"/>
    </location>
</feature>
<keyword evidence="3 9" id="KW-0853">WD repeat</keyword>
<feature type="compositionally biased region" description="Acidic residues" evidence="10">
    <location>
        <begin position="338"/>
        <end position="347"/>
    </location>
</feature>
<dbReference type="InterPro" id="IPR037264">
    <property type="entry name" value="TFIID_NTD2_sf"/>
</dbReference>
<feature type="repeat" description="WD" evidence="9">
    <location>
        <begin position="530"/>
        <end position="571"/>
    </location>
</feature>
<feature type="repeat" description="WD" evidence="9">
    <location>
        <begin position="656"/>
        <end position="688"/>
    </location>
</feature>
<evidence type="ECO:0000256" key="2">
    <source>
        <dbReference type="ARBA" id="ARBA00009435"/>
    </source>
</evidence>
<comment type="subcellular location">
    <subcellularLocation>
        <location evidence="1">Nucleus</location>
    </subcellularLocation>
</comment>
<keyword evidence="5" id="KW-0805">Transcription regulation</keyword>
<name>A0AAN8XI18_HALRR</name>
<dbReference type="FunFam" id="2.130.10.10:FF:000243">
    <property type="entry name" value="Transcription initiation factor TFIID subunit 5"/>
    <property type="match status" value="1"/>
</dbReference>
<comment type="similarity">
    <text evidence="2">Belongs to the WD repeat TAF5 family.</text>
</comment>
<dbReference type="PROSITE" id="PS50082">
    <property type="entry name" value="WD_REPEATS_2"/>
    <property type="match status" value="5"/>
</dbReference>
<organism evidence="12 13">
    <name type="scientific">Halocaridina rubra</name>
    <name type="common">Hawaiian red shrimp</name>
    <dbReference type="NCBI Taxonomy" id="373956"/>
    <lineage>
        <taxon>Eukaryota</taxon>
        <taxon>Metazoa</taxon>
        <taxon>Ecdysozoa</taxon>
        <taxon>Arthropoda</taxon>
        <taxon>Crustacea</taxon>
        <taxon>Multicrustacea</taxon>
        <taxon>Malacostraca</taxon>
        <taxon>Eumalacostraca</taxon>
        <taxon>Eucarida</taxon>
        <taxon>Decapoda</taxon>
        <taxon>Pleocyemata</taxon>
        <taxon>Caridea</taxon>
        <taxon>Atyoidea</taxon>
        <taxon>Atyidae</taxon>
        <taxon>Halocaridina</taxon>
    </lineage>
</organism>
<dbReference type="SUPFAM" id="SSF50978">
    <property type="entry name" value="WD40 repeat-like"/>
    <property type="match status" value="1"/>
</dbReference>
<keyword evidence="13" id="KW-1185">Reference proteome</keyword>
<keyword evidence="6" id="KW-0804">Transcription</keyword>
<dbReference type="PANTHER" id="PTHR19879">
    <property type="entry name" value="TRANSCRIPTION INITIATION FACTOR TFIID"/>
    <property type="match status" value="1"/>
</dbReference>
<dbReference type="InterPro" id="IPR036322">
    <property type="entry name" value="WD40_repeat_dom_sf"/>
</dbReference>
<keyword evidence="4" id="KW-0677">Repeat</keyword>
<dbReference type="Proteomes" id="UP001381693">
    <property type="component" value="Unassembled WGS sequence"/>
</dbReference>
<evidence type="ECO:0000256" key="10">
    <source>
        <dbReference type="SAM" id="MobiDB-lite"/>
    </source>
</evidence>
<protein>
    <recommendedName>
        <fullName evidence="8">Transcription initiation factor TFIID subunit 5</fullName>
    </recommendedName>
</protein>
<feature type="repeat" description="WD" evidence="9">
    <location>
        <begin position="614"/>
        <end position="655"/>
    </location>
</feature>
<feature type="compositionally biased region" description="Low complexity" evidence="10">
    <location>
        <begin position="80"/>
        <end position="89"/>
    </location>
</feature>
<dbReference type="EMBL" id="JAXCGZ010002039">
    <property type="protein sequence ID" value="KAK7084586.1"/>
    <property type="molecule type" value="Genomic_DNA"/>
</dbReference>